<protein>
    <submittedName>
        <fullName evidence="1">Uncharacterized protein</fullName>
    </submittedName>
</protein>
<proteinExistence type="predicted"/>
<sequence length="139" mass="14976">MRKASRHPTLSSMANSGCLLLSGSGMLPHSLQCPPAFLYLPEPYFHPSNPLTLPFVGGKKKEQSSAGAAARLREMTAREQKGNRLRGRLSPPHGGAGSILPQDDVTFLLPSIRMVVPLFALILPPKAQLFTGTLDIEGF</sequence>
<dbReference type="EMBL" id="CM043792">
    <property type="protein sequence ID" value="KAI4822101.1"/>
    <property type="molecule type" value="Genomic_DNA"/>
</dbReference>
<dbReference type="Proteomes" id="UP001057452">
    <property type="component" value="Chromosome 8"/>
</dbReference>
<name>A0ACB9X7I0_CHAAC</name>
<gene>
    <name evidence="1" type="ORF">KUCAC02_007663</name>
</gene>
<accession>A0ACB9X7I0</accession>
<evidence type="ECO:0000313" key="2">
    <source>
        <dbReference type="Proteomes" id="UP001057452"/>
    </source>
</evidence>
<keyword evidence="2" id="KW-1185">Reference proteome</keyword>
<reference evidence="1" key="1">
    <citation type="submission" date="2022-05" db="EMBL/GenBank/DDBJ databases">
        <title>Chromosome-level genome of Chaenocephalus aceratus.</title>
        <authorList>
            <person name="Park H."/>
        </authorList>
    </citation>
    <scope>NUCLEOTIDE SEQUENCE</scope>
    <source>
        <strain evidence="1">KU_202001</strain>
    </source>
</reference>
<feature type="non-terminal residue" evidence="1">
    <location>
        <position position="139"/>
    </location>
</feature>
<comment type="caution">
    <text evidence="1">The sequence shown here is derived from an EMBL/GenBank/DDBJ whole genome shotgun (WGS) entry which is preliminary data.</text>
</comment>
<organism evidence="1 2">
    <name type="scientific">Chaenocephalus aceratus</name>
    <name type="common">Blackfin icefish</name>
    <name type="synonym">Chaenichthys aceratus</name>
    <dbReference type="NCBI Taxonomy" id="36190"/>
    <lineage>
        <taxon>Eukaryota</taxon>
        <taxon>Metazoa</taxon>
        <taxon>Chordata</taxon>
        <taxon>Craniata</taxon>
        <taxon>Vertebrata</taxon>
        <taxon>Euteleostomi</taxon>
        <taxon>Actinopterygii</taxon>
        <taxon>Neopterygii</taxon>
        <taxon>Teleostei</taxon>
        <taxon>Neoteleostei</taxon>
        <taxon>Acanthomorphata</taxon>
        <taxon>Eupercaria</taxon>
        <taxon>Perciformes</taxon>
        <taxon>Notothenioidei</taxon>
        <taxon>Channichthyidae</taxon>
        <taxon>Chaenocephalus</taxon>
    </lineage>
</organism>
<evidence type="ECO:0000313" key="1">
    <source>
        <dbReference type="EMBL" id="KAI4822101.1"/>
    </source>
</evidence>